<dbReference type="InterPro" id="IPR036736">
    <property type="entry name" value="ACP-like_sf"/>
</dbReference>
<dbReference type="CDD" id="cd05930">
    <property type="entry name" value="A_NRPS"/>
    <property type="match status" value="1"/>
</dbReference>
<dbReference type="InterPro" id="IPR025110">
    <property type="entry name" value="AMP-bd_C"/>
</dbReference>
<dbReference type="OrthoDB" id="9765680at2"/>
<keyword evidence="8" id="KW-0511">Multifunctional enzyme</keyword>
<dbReference type="GO" id="GO:0008610">
    <property type="term" value="P:lipid biosynthetic process"/>
    <property type="evidence" value="ECO:0007669"/>
    <property type="project" value="UniProtKB-ARBA"/>
</dbReference>
<dbReference type="Gene3D" id="3.30.300.30">
    <property type="match status" value="1"/>
</dbReference>
<keyword evidence="5" id="KW-0436">Ligase</keyword>
<dbReference type="STRING" id="44251.PDUR_16070"/>
<dbReference type="Gene3D" id="3.40.50.12780">
    <property type="entry name" value="N-terminal domain of ligase-like"/>
    <property type="match status" value="1"/>
</dbReference>
<dbReference type="InterPro" id="IPR042099">
    <property type="entry name" value="ANL_N_sf"/>
</dbReference>
<dbReference type="GO" id="GO:0005737">
    <property type="term" value="C:cytoplasm"/>
    <property type="evidence" value="ECO:0007669"/>
    <property type="project" value="TreeGrafter"/>
</dbReference>
<dbReference type="NCBIfam" id="TIGR01733">
    <property type="entry name" value="AA-adenyl-dom"/>
    <property type="match status" value="1"/>
</dbReference>
<dbReference type="FunFam" id="2.30.38.10:FF:000001">
    <property type="entry name" value="Non-ribosomal peptide synthetase PvdI"/>
    <property type="match status" value="1"/>
</dbReference>
<dbReference type="PROSITE" id="PS00455">
    <property type="entry name" value="AMP_BINDING"/>
    <property type="match status" value="1"/>
</dbReference>
<dbReference type="Proteomes" id="UP000029409">
    <property type="component" value="Chromosome"/>
</dbReference>
<dbReference type="GO" id="GO:0044550">
    <property type="term" value="P:secondary metabolite biosynthetic process"/>
    <property type="evidence" value="ECO:0007669"/>
    <property type="project" value="UniProtKB-ARBA"/>
</dbReference>
<dbReference type="PANTHER" id="PTHR45527">
    <property type="entry name" value="NONRIBOSOMAL PEPTIDE SYNTHETASE"/>
    <property type="match status" value="1"/>
</dbReference>
<evidence type="ECO:0000256" key="5">
    <source>
        <dbReference type="ARBA" id="ARBA00022598"/>
    </source>
</evidence>
<dbReference type="CDD" id="cd19531">
    <property type="entry name" value="LCL_NRPS-like"/>
    <property type="match status" value="1"/>
</dbReference>
<dbReference type="PANTHER" id="PTHR45527:SF1">
    <property type="entry name" value="FATTY ACID SYNTHASE"/>
    <property type="match status" value="1"/>
</dbReference>
<evidence type="ECO:0000256" key="3">
    <source>
        <dbReference type="ARBA" id="ARBA00022450"/>
    </source>
</evidence>
<dbReference type="Pfam" id="PF00668">
    <property type="entry name" value="Condensation"/>
    <property type="match status" value="1"/>
</dbReference>
<dbReference type="PROSITE" id="PS50075">
    <property type="entry name" value="CARRIER"/>
    <property type="match status" value="1"/>
</dbReference>
<keyword evidence="11" id="KW-1185">Reference proteome</keyword>
<reference evidence="10 11" key="1">
    <citation type="submission" date="2014-08" db="EMBL/GenBank/DDBJ databases">
        <title>Comparative genomics of the Paenibacillus odorifer group.</title>
        <authorList>
            <person name="den Bakker H.C."/>
            <person name="Tsai Y.-C."/>
            <person name="Martin N."/>
            <person name="Korlach J."/>
            <person name="Wiedmann M."/>
        </authorList>
    </citation>
    <scope>NUCLEOTIDE SEQUENCE [LARGE SCALE GENOMIC DNA]</scope>
    <source>
        <strain evidence="10 11">DSM 1735</strain>
    </source>
</reference>
<dbReference type="SUPFAM" id="SSF56801">
    <property type="entry name" value="Acetyl-CoA synthetase-like"/>
    <property type="match status" value="1"/>
</dbReference>
<dbReference type="SUPFAM" id="SSF47336">
    <property type="entry name" value="ACP-like"/>
    <property type="match status" value="1"/>
</dbReference>
<evidence type="ECO:0000313" key="10">
    <source>
        <dbReference type="EMBL" id="AIQ13254.1"/>
    </source>
</evidence>
<dbReference type="InterPro" id="IPR045851">
    <property type="entry name" value="AMP-bd_C_sf"/>
</dbReference>
<dbReference type="Gene3D" id="3.30.559.10">
    <property type="entry name" value="Chloramphenicol acetyltransferase-like domain"/>
    <property type="match status" value="1"/>
</dbReference>
<dbReference type="Pfam" id="PF00501">
    <property type="entry name" value="AMP-binding"/>
    <property type="match status" value="1"/>
</dbReference>
<dbReference type="KEGG" id="pdu:PDUR_16070"/>
<dbReference type="InterPro" id="IPR023213">
    <property type="entry name" value="CAT-like_dom_sf"/>
</dbReference>
<dbReference type="FunFam" id="3.40.50.12780:FF:000012">
    <property type="entry name" value="Non-ribosomal peptide synthetase"/>
    <property type="match status" value="1"/>
</dbReference>
<gene>
    <name evidence="10" type="ORF">PDUR_16070</name>
</gene>
<keyword evidence="7" id="KW-0045">Antibiotic biosynthesis</keyword>
<dbReference type="GO" id="GO:0031177">
    <property type="term" value="F:phosphopantetheine binding"/>
    <property type="evidence" value="ECO:0007669"/>
    <property type="project" value="InterPro"/>
</dbReference>
<evidence type="ECO:0000256" key="8">
    <source>
        <dbReference type="ARBA" id="ARBA00023268"/>
    </source>
</evidence>
<protein>
    <recommendedName>
        <fullName evidence="9">Carrier domain-containing protein</fullName>
    </recommendedName>
</protein>
<dbReference type="InterPro" id="IPR020806">
    <property type="entry name" value="PKS_PP-bd"/>
</dbReference>
<dbReference type="PRINTS" id="PR00154">
    <property type="entry name" value="AMPBINDING"/>
</dbReference>
<dbReference type="Gene3D" id="3.30.559.30">
    <property type="entry name" value="Nonribosomal peptide synthetase, condensation domain"/>
    <property type="match status" value="1"/>
</dbReference>
<dbReference type="EMBL" id="CP009288">
    <property type="protein sequence ID" value="AIQ13254.1"/>
    <property type="molecule type" value="Genomic_DNA"/>
</dbReference>
<comment type="cofactor">
    <cofactor evidence="1">
        <name>pantetheine 4'-phosphate</name>
        <dbReference type="ChEBI" id="CHEBI:47942"/>
    </cofactor>
</comment>
<dbReference type="SUPFAM" id="SSF52777">
    <property type="entry name" value="CoA-dependent acyltransferases"/>
    <property type="match status" value="2"/>
</dbReference>
<accession>A0A089IW98</accession>
<evidence type="ECO:0000256" key="1">
    <source>
        <dbReference type="ARBA" id="ARBA00001957"/>
    </source>
</evidence>
<evidence type="ECO:0000259" key="9">
    <source>
        <dbReference type="PROSITE" id="PS50075"/>
    </source>
</evidence>
<evidence type="ECO:0000256" key="7">
    <source>
        <dbReference type="ARBA" id="ARBA00023194"/>
    </source>
</evidence>
<dbReference type="GO" id="GO:0043041">
    <property type="term" value="P:amino acid activation for nonribosomal peptide biosynthetic process"/>
    <property type="evidence" value="ECO:0007669"/>
    <property type="project" value="TreeGrafter"/>
</dbReference>
<dbReference type="FunFam" id="3.30.300.30:FF:000010">
    <property type="entry name" value="Enterobactin synthetase component F"/>
    <property type="match status" value="1"/>
</dbReference>
<keyword evidence="4" id="KW-0597">Phosphoprotein</keyword>
<keyword evidence="3" id="KW-0596">Phosphopantetheine</keyword>
<dbReference type="GO" id="GO:0016874">
    <property type="term" value="F:ligase activity"/>
    <property type="evidence" value="ECO:0007669"/>
    <property type="project" value="UniProtKB-KW"/>
</dbReference>
<proteinExistence type="inferred from homology"/>
<keyword evidence="6" id="KW-0677">Repeat</keyword>
<dbReference type="SMART" id="SM00823">
    <property type="entry name" value="PKS_PP"/>
    <property type="match status" value="1"/>
</dbReference>
<evidence type="ECO:0000256" key="4">
    <source>
        <dbReference type="ARBA" id="ARBA00022553"/>
    </source>
</evidence>
<dbReference type="GO" id="GO:0017000">
    <property type="term" value="P:antibiotic biosynthetic process"/>
    <property type="evidence" value="ECO:0007669"/>
    <property type="project" value="UniProtKB-KW"/>
</dbReference>
<evidence type="ECO:0000256" key="6">
    <source>
        <dbReference type="ARBA" id="ARBA00022737"/>
    </source>
</evidence>
<evidence type="ECO:0000313" key="11">
    <source>
        <dbReference type="Proteomes" id="UP000029409"/>
    </source>
</evidence>
<dbReference type="AlphaFoldDB" id="A0A089IW98"/>
<dbReference type="InterPro" id="IPR010071">
    <property type="entry name" value="AA_adenyl_dom"/>
</dbReference>
<comment type="similarity">
    <text evidence="2">Belongs to the ATP-dependent AMP-binding enzyme family.</text>
</comment>
<dbReference type="eggNOG" id="COG1020">
    <property type="taxonomic scope" value="Bacteria"/>
</dbReference>
<dbReference type="InterPro" id="IPR020459">
    <property type="entry name" value="AMP-binding"/>
</dbReference>
<dbReference type="RefSeq" id="WP_042207045.1">
    <property type="nucleotide sequence ID" value="NZ_CP009288.1"/>
</dbReference>
<dbReference type="Pfam" id="PF00550">
    <property type="entry name" value="PP-binding"/>
    <property type="match status" value="1"/>
</dbReference>
<organism evidence="10 11">
    <name type="scientific">Paenibacillus durus</name>
    <name type="common">Paenibacillus azotofixans</name>
    <dbReference type="NCBI Taxonomy" id="44251"/>
    <lineage>
        <taxon>Bacteria</taxon>
        <taxon>Bacillati</taxon>
        <taxon>Bacillota</taxon>
        <taxon>Bacilli</taxon>
        <taxon>Bacillales</taxon>
        <taxon>Paenibacillaceae</taxon>
        <taxon>Paenibacillus</taxon>
    </lineage>
</organism>
<dbReference type="InterPro" id="IPR001242">
    <property type="entry name" value="Condensation_dom"/>
</dbReference>
<dbReference type="InterPro" id="IPR000873">
    <property type="entry name" value="AMP-dep_synth/lig_dom"/>
</dbReference>
<dbReference type="FunFam" id="3.40.50.980:FF:000001">
    <property type="entry name" value="Non-ribosomal peptide synthetase"/>
    <property type="match status" value="1"/>
</dbReference>
<dbReference type="InterPro" id="IPR020845">
    <property type="entry name" value="AMP-binding_CS"/>
</dbReference>
<evidence type="ECO:0000256" key="2">
    <source>
        <dbReference type="ARBA" id="ARBA00006432"/>
    </source>
</evidence>
<dbReference type="Gene3D" id="1.10.1200.10">
    <property type="entry name" value="ACP-like"/>
    <property type="match status" value="1"/>
</dbReference>
<name>A0A089IW98_PAEDU</name>
<dbReference type="InterPro" id="IPR009081">
    <property type="entry name" value="PP-bd_ACP"/>
</dbReference>
<feature type="domain" description="Carrier" evidence="9">
    <location>
        <begin position="987"/>
        <end position="1062"/>
    </location>
</feature>
<dbReference type="Pfam" id="PF13193">
    <property type="entry name" value="AMP-binding_C"/>
    <property type="match status" value="1"/>
</dbReference>
<sequence>MRQGKRKYPAIEHREERRDYPLSYQQERILYLDQLTQGGALWNKVSAKRLTGRLNAEAMQAAVEELAGRHAALRTTIKWVQPPVQSFGSFSPEQFRLVDLEQGDPDSREQALAEWFSKECREPIDIRGGDPLFQAILVPYGADQALLVLKLHHIVSDATTFQLLWRDLKTLYNRRTGAEAGELPQPGIAYGDYALWQKETFGEERTLEQEAYWLEQFKGELPVLDLPADFPPPPGISFRGGLEKLDLPDDLIGRLKFQCLNKRVILFSALLSAYYVLLHKCSRQDDVVVGTVFAGRHYSQELSRAAGFFVNTVAIRAEVDGEGAWEDLMKTVHGKVDEAYYMQDYPFERLVRKLNPDRQHSRNPIFRAMFNMVTEAKEEGGFADLAETWQEAESDATQADLLFDIRQREGETAVWAEYNSDLFRPETVRRLLKMYGNLLKDIAERPDAQVKELRMTDAAEREKLVKEFNDTRAAYPADKCIHELFEEQANRTPDRTALVFLEHAMTYEELNRQANRLARYLRDKDIAAGSVVGIMSERSFELVISILAVLKAGAAYVPVDPQISAERRRYMLEDSNARLLLVHPVLDGADSSPVPVVSIQEALASVNSADHLEPVSHAEDLAYIMYTSGSTGKPKGVMVEHGSVLNTLFYMQQTFPVHSNDAHLLKTHFAFDVSVSELFGWFFEGGKLVILEPGAEKEPVKIVKAITEHGVTHANFSPSFLQAFSEDLKARGIRELISLRYAFAAGEALKPHVVRSFHEQVSGTELVNVYGPTETTIYATCHRLRQDTPEEQVPIGAPLTNMQAYVLDRYSQLLPIGLIGELCLSGPGLARGYANLPELTAEKFAPNPYRPGERLYRTGDLVRRRDNGTLDYIGRIDQQVKIRGFRIEPGEIEETLASHPSILSAAVIAREDEPGRQMLVAYCVVNPDTEVPEEEWKRHLAEWLPSYMIPSAFIRLESMPLNKSGKVDRSALPIPGLNKDSENEPEQPVSEVERKLIEITESILNLSGIHPNDNFFDLGGNSLLTIRFITEIEQTFGISLSLMDFIDLPVLAKLAKTVESLLPVGAS</sequence>